<feature type="domain" description="Tautomerase cis-CaaD-like" evidence="1">
    <location>
        <begin position="1"/>
        <end position="120"/>
    </location>
</feature>
<dbReference type="InterPro" id="IPR028116">
    <property type="entry name" value="Cis-CaaD-like"/>
</dbReference>
<dbReference type="AlphaFoldDB" id="A0AAN6G4P9"/>
<reference evidence="2" key="1">
    <citation type="journal article" date="2023" name="PhytoFront">
        <title>Draft Genome Resources of Seven Strains of Tilletia horrida, Causal Agent of Kernel Smut of Rice.</title>
        <authorList>
            <person name="Khanal S."/>
            <person name="Antony Babu S."/>
            <person name="Zhou X.G."/>
        </authorList>
    </citation>
    <scope>NUCLEOTIDE SEQUENCE</scope>
    <source>
        <strain evidence="2">TX3</strain>
    </source>
</reference>
<proteinExistence type="predicted"/>
<dbReference type="EMBL" id="JAPDMQ010000885">
    <property type="protein sequence ID" value="KAK0519887.1"/>
    <property type="molecule type" value="Genomic_DNA"/>
</dbReference>
<dbReference type="InterPro" id="IPR014347">
    <property type="entry name" value="Tautomerase/MIF_sf"/>
</dbReference>
<accession>A0AAN6G4P9</accession>
<keyword evidence="3" id="KW-1185">Reference proteome</keyword>
<protein>
    <recommendedName>
        <fullName evidence="1">Tautomerase cis-CaaD-like domain-containing protein</fullName>
    </recommendedName>
</protein>
<comment type="caution">
    <text evidence="2">The sequence shown here is derived from an EMBL/GenBank/DDBJ whole genome shotgun (WGS) entry which is preliminary data.</text>
</comment>
<dbReference type="Gene3D" id="3.30.429.10">
    <property type="entry name" value="Macrophage Migration Inhibitory Factor"/>
    <property type="match status" value="1"/>
</dbReference>
<dbReference type="Pfam" id="PF14832">
    <property type="entry name" value="Tautomerase_3"/>
    <property type="match status" value="1"/>
</dbReference>
<sequence>MPLHRIFHPPTIFQDPAEKQALAAAITDIYSGPKSRVHLPRFYVVVVFHQLEPGSFFVGGEQADNFVRIAVEHIAVQLPPNEALKEGKFDFFLDAYEKMLKPFIADKGFDHEVSISSTPR</sequence>
<gene>
    <name evidence="2" type="ORF">OC842_007285</name>
</gene>
<organism evidence="2 3">
    <name type="scientific">Tilletia horrida</name>
    <dbReference type="NCBI Taxonomy" id="155126"/>
    <lineage>
        <taxon>Eukaryota</taxon>
        <taxon>Fungi</taxon>
        <taxon>Dikarya</taxon>
        <taxon>Basidiomycota</taxon>
        <taxon>Ustilaginomycotina</taxon>
        <taxon>Exobasidiomycetes</taxon>
        <taxon>Tilletiales</taxon>
        <taxon>Tilletiaceae</taxon>
        <taxon>Tilletia</taxon>
    </lineage>
</organism>
<feature type="non-terminal residue" evidence="2">
    <location>
        <position position="120"/>
    </location>
</feature>
<dbReference type="Proteomes" id="UP001176521">
    <property type="component" value="Unassembled WGS sequence"/>
</dbReference>
<evidence type="ECO:0000259" key="1">
    <source>
        <dbReference type="Pfam" id="PF14832"/>
    </source>
</evidence>
<evidence type="ECO:0000313" key="3">
    <source>
        <dbReference type="Proteomes" id="UP001176521"/>
    </source>
</evidence>
<name>A0AAN6G4P9_9BASI</name>
<evidence type="ECO:0000313" key="2">
    <source>
        <dbReference type="EMBL" id="KAK0519887.1"/>
    </source>
</evidence>